<comment type="subcellular location">
    <subcellularLocation>
        <location evidence="1">Membrane</location>
        <topology evidence="1">Multi-pass membrane protein</topology>
    </subcellularLocation>
</comment>
<keyword evidence="3 6" id="KW-0812">Transmembrane</keyword>
<dbReference type="OMA" id="IWICFIT"/>
<dbReference type="PANTHER" id="PTHR45649:SF26">
    <property type="entry name" value="OS04G0435100 PROTEIN"/>
    <property type="match status" value="1"/>
</dbReference>
<accession>A0A139AH09</accession>
<feature type="transmembrane region" description="Helical" evidence="6">
    <location>
        <begin position="221"/>
        <end position="239"/>
    </location>
</feature>
<feature type="transmembrane region" description="Helical" evidence="6">
    <location>
        <begin position="26"/>
        <end position="51"/>
    </location>
</feature>
<dbReference type="Gene3D" id="1.20.1740.10">
    <property type="entry name" value="Amino acid/polyamine transporter I"/>
    <property type="match status" value="1"/>
</dbReference>
<dbReference type="Pfam" id="PF13520">
    <property type="entry name" value="AA_permease_2"/>
    <property type="match status" value="1"/>
</dbReference>
<dbReference type="GO" id="GO:0016020">
    <property type="term" value="C:membrane"/>
    <property type="evidence" value="ECO:0007669"/>
    <property type="project" value="UniProtKB-SubCell"/>
</dbReference>
<keyword evidence="8" id="KW-1185">Reference proteome</keyword>
<dbReference type="GO" id="GO:0022857">
    <property type="term" value="F:transmembrane transporter activity"/>
    <property type="evidence" value="ECO:0007669"/>
    <property type="project" value="InterPro"/>
</dbReference>
<organism evidence="7 8">
    <name type="scientific">Gonapodya prolifera (strain JEL478)</name>
    <name type="common">Monoblepharis prolifera</name>
    <dbReference type="NCBI Taxonomy" id="1344416"/>
    <lineage>
        <taxon>Eukaryota</taxon>
        <taxon>Fungi</taxon>
        <taxon>Fungi incertae sedis</taxon>
        <taxon>Chytridiomycota</taxon>
        <taxon>Chytridiomycota incertae sedis</taxon>
        <taxon>Monoblepharidomycetes</taxon>
        <taxon>Monoblepharidales</taxon>
        <taxon>Gonapodyaceae</taxon>
        <taxon>Gonapodya</taxon>
    </lineage>
</organism>
<gene>
    <name evidence="7" type="ORF">M427DRAFT_111372</name>
</gene>
<feature type="transmembrane region" description="Helical" evidence="6">
    <location>
        <begin position="459"/>
        <end position="480"/>
    </location>
</feature>
<dbReference type="AlphaFoldDB" id="A0A139AH09"/>
<feature type="transmembrane region" description="Helical" evidence="6">
    <location>
        <begin position="181"/>
        <end position="201"/>
    </location>
</feature>
<keyword evidence="4 6" id="KW-1133">Transmembrane helix</keyword>
<feature type="transmembrane region" description="Helical" evidence="6">
    <location>
        <begin position="146"/>
        <end position="169"/>
    </location>
</feature>
<dbReference type="Proteomes" id="UP000070544">
    <property type="component" value="Unassembled WGS sequence"/>
</dbReference>
<evidence type="ECO:0000256" key="2">
    <source>
        <dbReference type="ARBA" id="ARBA00022448"/>
    </source>
</evidence>
<evidence type="ECO:0000256" key="6">
    <source>
        <dbReference type="SAM" id="Phobius"/>
    </source>
</evidence>
<feature type="transmembrane region" description="Helical" evidence="6">
    <location>
        <begin position="309"/>
        <end position="331"/>
    </location>
</feature>
<dbReference type="PANTHER" id="PTHR45649">
    <property type="entry name" value="AMINO-ACID PERMEASE BAT1"/>
    <property type="match status" value="1"/>
</dbReference>
<feature type="transmembrane region" description="Helical" evidence="6">
    <location>
        <begin position="394"/>
        <end position="413"/>
    </location>
</feature>
<name>A0A139AH09_GONPJ</name>
<evidence type="ECO:0000313" key="7">
    <source>
        <dbReference type="EMBL" id="KXS16086.1"/>
    </source>
</evidence>
<keyword evidence="5 6" id="KW-0472">Membrane</keyword>
<evidence type="ECO:0000256" key="3">
    <source>
        <dbReference type="ARBA" id="ARBA00022692"/>
    </source>
</evidence>
<reference evidence="7 8" key="1">
    <citation type="journal article" date="2015" name="Genome Biol. Evol.">
        <title>Phylogenomic analyses indicate that early fungi evolved digesting cell walls of algal ancestors of land plants.</title>
        <authorList>
            <person name="Chang Y."/>
            <person name="Wang S."/>
            <person name="Sekimoto S."/>
            <person name="Aerts A.L."/>
            <person name="Choi C."/>
            <person name="Clum A."/>
            <person name="LaButti K.M."/>
            <person name="Lindquist E.A."/>
            <person name="Yee Ngan C."/>
            <person name="Ohm R.A."/>
            <person name="Salamov A.A."/>
            <person name="Grigoriev I.V."/>
            <person name="Spatafora J.W."/>
            <person name="Berbee M.L."/>
        </authorList>
    </citation>
    <scope>NUCLEOTIDE SEQUENCE [LARGE SCALE GENOMIC DNA]</scope>
    <source>
        <strain evidence="7 8">JEL478</strain>
    </source>
</reference>
<evidence type="ECO:0000256" key="5">
    <source>
        <dbReference type="ARBA" id="ARBA00023136"/>
    </source>
</evidence>
<dbReference type="PIRSF" id="PIRSF006060">
    <property type="entry name" value="AA_transporter"/>
    <property type="match status" value="1"/>
</dbReference>
<protein>
    <submittedName>
        <fullName evidence="7">Amino acid transporter</fullName>
    </submittedName>
</protein>
<dbReference type="STRING" id="1344416.A0A139AH09"/>
<dbReference type="InterPro" id="IPR002293">
    <property type="entry name" value="AA/rel_permease1"/>
</dbReference>
<feature type="transmembrane region" description="Helical" evidence="6">
    <location>
        <begin position="367"/>
        <end position="388"/>
    </location>
</feature>
<feature type="transmembrane region" description="Helical" evidence="6">
    <location>
        <begin position="105"/>
        <end position="134"/>
    </location>
</feature>
<evidence type="ECO:0000256" key="1">
    <source>
        <dbReference type="ARBA" id="ARBA00004141"/>
    </source>
</evidence>
<keyword evidence="2" id="KW-0813">Transport</keyword>
<dbReference type="EMBL" id="KQ965756">
    <property type="protein sequence ID" value="KXS16086.1"/>
    <property type="molecule type" value="Genomic_DNA"/>
</dbReference>
<dbReference type="OrthoDB" id="10054429at2759"/>
<feature type="transmembrane region" description="Helical" evidence="6">
    <location>
        <begin position="425"/>
        <end position="447"/>
    </location>
</feature>
<proteinExistence type="predicted"/>
<feature type="transmembrane region" description="Helical" evidence="6">
    <location>
        <begin position="63"/>
        <end position="93"/>
    </location>
</feature>
<evidence type="ECO:0000313" key="8">
    <source>
        <dbReference type="Proteomes" id="UP000070544"/>
    </source>
</evidence>
<sequence>MATVSEDELRLARMGYKQEFSRSFGLIHNFGVSLSHISIIIGVGTLLSYALSVGGSAGAVWGWIFVALMSLSVALCMAEICSAYPTAGGLYYWSAKLGGDRYGPVFAWFTAWFNLCGEIGAISSVAFSVAGMVFSCVLVYNPDYDYQVWKSTLLGIFVLISCASINSIHDKVIERIMEFSIAVHLLGPIVIIIVCLAKAPARQTASFVFSNLENRSGQDSQGFAVLLGLLFPAWTFLGYDASAHVSEETKNSYTDAPKSIVYSVVVSALIGFLFLVGLLFSIQSIDDILGSPYPQGIMSLFQQSAGKDLGVFLMAIIIAGSYCCGVAVITANSRMIYAFARDRGFGGPLSRFLYWSHPTTKLPLRTIWFGTGCACLITAIGFGSSVGLNAASSVATIGLMTAYVIPTFCKLTFARNTFKRGEFHLGPFSSIVGIVACVWVTFLFVLLCLPQSYPVTGTNFNYASVMIGGVAAFTALYWVLDAHKWFRGPIMRVSEEELASMEESVKKGAELGVSHA</sequence>
<feature type="transmembrane region" description="Helical" evidence="6">
    <location>
        <begin position="260"/>
        <end position="282"/>
    </location>
</feature>
<evidence type="ECO:0000256" key="4">
    <source>
        <dbReference type="ARBA" id="ARBA00022989"/>
    </source>
</evidence>